<dbReference type="RefSeq" id="WP_153414575.1">
    <property type="nucleotide sequence ID" value="NZ_WEGK01000015.1"/>
</dbReference>
<evidence type="ECO:0000313" key="2">
    <source>
        <dbReference type="EMBL" id="MQY22736.1"/>
    </source>
</evidence>
<dbReference type="PANTHER" id="PTHR30121:SF6">
    <property type="entry name" value="SLR6007 PROTEIN"/>
    <property type="match status" value="1"/>
</dbReference>
<dbReference type="AlphaFoldDB" id="A0A7K0DAC5"/>
<gene>
    <name evidence="2" type="ORF">NRB20_58580</name>
</gene>
<dbReference type="InterPro" id="IPR051162">
    <property type="entry name" value="T4SS_component"/>
</dbReference>
<keyword evidence="3" id="KW-1185">Reference proteome</keyword>
<dbReference type="Proteomes" id="UP000438448">
    <property type="component" value="Unassembled WGS sequence"/>
</dbReference>
<feature type="domain" description="Helicase HerA central" evidence="1">
    <location>
        <begin position="313"/>
        <end position="400"/>
    </location>
</feature>
<dbReference type="SUPFAM" id="SSF52540">
    <property type="entry name" value="P-loop containing nucleoside triphosphate hydrolases"/>
    <property type="match status" value="1"/>
</dbReference>
<comment type="caution">
    <text evidence="2">The sequence shown here is derived from an EMBL/GenBank/DDBJ whole genome shotgun (WGS) entry which is preliminary data.</text>
</comment>
<evidence type="ECO:0000259" key="1">
    <source>
        <dbReference type="Pfam" id="PF01935"/>
    </source>
</evidence>
<protein>
    <recommendedName>
        <fullName evidence="1">Helicase HerA central domain-containing protein</fullName>
    </recommendedName>
</protein>
<evidence type="ECO:0000313" key="3">
    <source>
        <dbReference type="Proteomes" id="UP000438448"/>
    </source>
</evidence>
<proteinExistence type="predicted"/>
<dbReference type="Pfam" id="PF01935">
    <property type="entry name" value="DUF87"/>
    <property type="match status" value="1"/>
</dbReference>
<name>A0A7K0DAC5_9NOCA</name>
<sequence length="936" mass="103147">MLSGFRFHQLLTVPRTGSLGDDRTQQPSRQAAIFAALTAAHADLALAGPDSCLAVAWDRVGDDRRVRVLIGGRPGFLGASECDRGRGVLFPPGAQACGVDTNSIAVHWKELPVWVRCTGRMDALWLRPREASHRIQRGGFEDYVAHLPGRFVWLVVASPVPVYDVDEKLAALEVRLPRLRARRDSEFDRVSLQRNEFNYRELSRARSTGLWNVHVLVGGADLEGTRRAAGLLCSAVDLEEFGYVLAPHAMTAEVDETWRARISEDDDGGGSPFVADTELLTVLARPPGRELPGVRMVEATEFDLTPEHYGEIDLGSVLDDADAPLHPFTVSLETLNRHGFVSGATGSGKSQTVRHLLEHLHTAHVPWLVIEPAKAEYAAMAGRIEAPVSVIRPGDPDAVPAGINPLEPEPGFPLQTHIDLVRALFLAAFDAAEPFPQVLSHALTRCYTDLGWDLVLGEPRRPRPRPRYPRLDDLQKSAVQVVDSIGYGREVSDNVRGFIDVRLGALRLGTPGRFFDGRYRLDVAALLATDTVIEIEDIGTDTDKAFLIGVVLIRIAEHLRIRRTRDRCPGLAHVTVIEEAHRLLRRAAPGSPAAHAVELFTALLAEIRAYGEGIVVAEQIPSKIAPDIVKNTALKIMHRLPAAEDRDLIGATMNLSPAQSRHVVSLPPGRAVVFTDGMDRPIRIDVPLGESREARRPARMPVLAPIPREKPLVLRDLHRARVLAEDPQLTLWIELILLAHLVGRPGPVPDPDWVAMLSGRDEPAIRTEAVGHRIRVAIDARYAGLAGYFPPEHLADHLRAFADAALGNLPVPCVEDESCWQAGRYRWADVEHALHDLDLPADRPHPDTDLWARRGLRLPGTTLAEQRDLLDAHPDSWCDPHIVTGPDPMVLGTCVDQLSQAVTIEQRLCHATSYLRGLTRWPLIFMEAPEAREGSR</sequence>
<organism evidence="2 3">
    <name type="scientific">Nocardia macrotermitis</name>
    <dbReference type="NCBI Taxonomy" id="2585198"/>
    <lineage>
        <taxon>Bacteria</taxon>
        <taxon>Bacillati</taxon>
        <taxon>Actinomycetota</taxon>
        <taxon>Actinomycetes</taxon>
        <taxon>Mycobacteriales</taxon>
        <taxon>Nocardiaceae</taxon>
        <taxon>Nocardia</taxon>
    </lineage>
</organism>
<dbReference type="EMBL" id="WEGK01000015">
    <property type="protein sequence ID" value="MQY22736.1"/>
    <property type="molecule type" value="Genomic_DNA"/>
</dbReference>
<dbReference type="InterPro" id="IPR002789">
    <property type="entry name" value="HerA_central"/>
</dbReference>
<accession>A0A7K0DAC5</accession>
<dbReference type="PANTHER" id="PTHR30121">
    <property type="entry name" value="UNCHARACTERIZED PROTEIN YJGR-RELATED"/>
    <property type="match status" value="1"/>
</dbReference>
<reference evidence="2 3" key="1">
    <citation type="submission" date="2019-10" db="EMBL/GenBank/DDBJ databases">
        <title>Nocardia macrotermitis sp. nov. and Nocardia aurantia sp. nov., isolated from the gut of fungus growing-termite Macrotermes natalensis.</title>
        <authorList>
            <person name="Benndorf R."/>
            <person name="Schwitalla J."/>
            <person name="Martin K."/>
            <person name="De Beer W."/>
            <person name="Kaster A.-K."/>
            <person name="Vollmers J."/>
            <person name="Poulsen M."/>
            <person name="Beemelmanns C."/>
        </authorList>
    </citation>
    <scope>NUCLEOTIDE SEQUENCE [LARGE SCALE GENOMIC DNA]</scope>
    <source>
        <strain evidence="2 3">RB20</strain>
    </source>
</reference>
<dbReference type="Gene3D" id="3.40.50.300">
    <property type="entry name" value="P-loop containing nucleotide triphosphate hydrolases"/>
    <property type="match status" value="2"/>
</dbReference>
<dbReference type="OrthoDB" id="9758751at2"/>
<dbReference type="InterPro" id="IPR027417">
    <property type="entry name" value="P-loop_NTPase"/>
</dbReference>